<reference evidence="5" key="2">
    <citation type="submission" date="2020-09" db="EMBL/GenBank/DDBJ databases">
        <authorList>
            <person name="Sun Q."/>
            <person name="Zhou Y."/>
        </authorList>
    </citation>
    <scope>NUCLEOTIDE SEQUENCE</scope>
    <source>
        <strain evidence="5">CGMCC 1.12195</strain>
    </source>
</reference>
<dbReference type="Proteomes" id="UP000660862">
    <property type="component" value="Unassembled WGS sequence"/>
</dbReference>
<dbReference type="Gene3D" id="3.40.720.10">
    <property type="entry name" value="Alkaline Phosphatase, subunit A"/>
    <property type="match status" value="1"/>
</dbReference>
<evidence type="ECO:0000256" key="3">
    <source>
        <dbReference type="SAM" id="SignalP"/>
    </source>
</evidence>
<evidence type="ECO:0000256" key="2">
    <source>
        <dbReference type="ARBA" id="ARBA00023157"/>
    </source>
</evidence>
<evidence type="ECO:0000256" key="1">
    <source>
        <dbReference type="ARBA" id="ARBA00022729"/>
    </source>
</evidence>
<dbReference type="SUPFAM" id="SSF53649">
    <property type="entry name" value="Alkaline phosphatase-like"/>
    <property type="match status" value="1"/>
</dbReference>
<dbReference type="AlphaFoldDB" id="A0A917HL99"/>
<feature type="domain" description="LamG-like jellyroll fold" evidence="4">
    <location>
        <begin position="300"/>
        <end position="444"/>
    </location>
</feature>
<reference evidence="5" key="1">
    <citation type="journal article" date="2014" name="Int. J. Syst. Evol. Microbiol.">
        <title>Complete genome sequence of Corynebacterium casei LMG S-19264T (=DSM 44701T), isolated from a smear-ripened cheese.</title>
        <authorList>
            <consortium name="US DOE Joint Genome Institute (JGI-PGF)"/>
            <person name="Walter F."/>
            <person name="Albersmeier A."/>
            <person name="Kalinowski J."/>
            <person name="Ruckert C."/>
        </authorList>
    </citation>
    <scope>NUCLEOTIDE SEQUENCE</scope>
    <source>
        <strain evidence="5">CGMCC 1.12195</strain>
    </source>
</reference>
<dbReference type="SMART" id="SM00560">
    <property type="entry name" value="LamGL"/>
    <property type="match status" value="1"/>
</dbReference>
<proteinExistence type="predicted"/>
<dbReference type="InterPro" id="IPR017850">
    <property type="entry name" value="Alkaline_phosphatase_core_sf"/>
</dbReference>
<keyword evidence="1 3" id="KW-0732">Signal</keyword>
<sequence length="545" mass="59582">MRTFFRFSIMVLTLSVAVCRLSLAAADGTKKILVIGVDGIINTAIDYATTPGIDQLIANASYSMNGFSGVPAYASTGWATMLTGVSVGKHHVTSNHSFEGNQFGLYPSVVTRIKSANPGISVASIVRNASINDLLNSAADDKFHFASDEAVYAKSEELLKQADADVVFVQFSSPEEVGEETGFQLREARYVQAIQKIDQYVSKLHAAIQSRQNYASEDWAIFLVSSHGGTESGAYTNNSEEEINVPIILSGASLDNKELVGSALSPRENTDNILTISKNPSGDRTYVRVPIGGTALQGMEKYTIELWVKAGSDNSSDPAIMGDKDWDSGGNPGFVLCRSGSTWKINFANHKSERYDIGSSKPIEDGRWHHLAVTFDKTNECRVYQDGELVNSSPLTYKPEDNMTSPYNYINFAQEGTGSYGGGSPNWSGAFNEVRIWTDVLPTETIRNYMYLRNLENSDHPNLSSLNLYLKLDETRGNMIRDFSGKGNHGELVGNATQRHPYYPIGLTDVAVNIVGHLGLNIDGSWGLEGNALKSNVPYRLFKVN</sequence>
<accession>A0A917HL99</accession>
<dbReference type="GO" id="GO:0005975">
    <property type="term" value="P:carbohydrate metabolic process"/>
    <property type="evidence" value="ECO:0007669"/>
    <property type="project" value="UniProtKB-ARBA"/>
</dbReference>
<dbReference type="RefSeq" id="WP_188505154.1">
    <property type="nucleotide sequence ID" value="NZ_BMER01000001.1"/>
</dbReference>
<feature type="chain" id="PRO_5037310973" description="LamG-like jellyroll fold domain-containing protein" evidence="3">
    <location>
        <begin position="25"/>
        <end position="545"/>
    </location>
</feature>
<gene>
    <name evidence="5" type="ORF">GCM10007415_13780</name>
</gene>
<evidence type="ECO:0000313" key="5">
    <source>
        <dbReference type="EMBL" id="GGG82209.1"/>
    </source>
</evidence>
<feature type="signal peptide" evidence="3">
    <location>
        <begin position="1"/>
        <end position="24"/>
    </location>
</feature>
<dbReference type="Gene3D" id="2.60.120.200">
    <property type="match status" value="1"/>
</dbReference>
<evidence type="ECO:0000259" key="4">
    <source>
        <dbReference type="SMART" id="SM00560"/>
    </source>
</evidence>
<dbReference type="EMBL" id="BMER01000001">
    <property type="protein sequence ID" value="GGG82209.1"/>
    <property type="molecule type" value="Genomic_DNA"/>
</dbReference>
<dbReference type="InterPro" id="IPR006558">
    <property type="entry name" value="LamG-like"/>
</dbReference>
<dbReference type="Pfam" id="PF01663">
    <property type="entry name" value="Phosphodiest"/>
    <property type="match status" value="1"/>
</dbReference>
<evidence type="ECO:0000313" key="6">
    <source>
        <dbReference type="Proteomes" id="UP000660862"/>
    </source>
</evidence>
<keyword evidence="2" id="KW-1015">Disulfide bond</keyword>
<dbReference type="SUPFAM" id="SSF49899">
    <property type="entry name" value="Concanavalin A-like lectins/glucanases"/>
    <property type="match status" value="1"/>
</dbReference>
<dbReference type="InterPro" id="IPR002591">
    <property type="entry name" value="Phosphodiest/P_Trfase"/>
</dbReference>
<comment type="caution">
    <text evidence="5">The sequence shown here is derived from an EMBL/GenBank/DDBJ whole genome shotgun (WGS) entry which is preliminary data.</text>
</comment>
<name>A0A917HL99_9SPHI</name>
<dbReference type="GO" id="GO:0004553">
    <property type="term" value="F:hydrolase activity, hydrolyzing O-glycosyl compounds"/>
    <property type="evidence" value="ECO:0007669"/>
    <property type="project" value="UniProtKB-ARBA"/>
</dbReference>
<dbReference type="Pfam" id="PF13385">
    <property type="entry name" value="Laminin_G_3"/>
    <property type="match status" value="1"/>
</dbReference>
<protein>
    <recommendedName>
        <fullName evidence="4">LamG-like jellyroll fold domain-containing protein</fullName>
    </recommendedName>
</protein>
<dbReference type="InterPro" id="IPR013320">
    <property type="entry name" value="ConA-like_dom_sf"/>
</dbReference>
<organism evidence="5 6">
    <name type="scientific">Parapedobacter pyrenivorans</name>
    <dbReference type="NCBI Taxonomy" id="1305674"/>
    <lineage>
        <taxon>Bacteria</taxon>
        <taxon>Pseudomonadati</taxon>
        <taxon>Bacteroidota</taxon>
        <taxon>Sphingobacteriia</taxon>
        <taxon>Sphingobacteriales</taxon>
        <taxon>Sphingobacteriaceae</taxon>
        <taxon>Parapedobacter</taxon>
    </lineage>
</organism>
<keyword evidence="6" id="KW-1185">Reference proteome</keyword>